<dbReference type="PANTHER" id="PTHR21646">
    <property type="entry name" value="UBIQUITIN CARBOXYL-TERMINAL HYDROLASE"/>
    <property type="match status" value="1"/>
</dbReference>
<dbReference type="Gene3D" id="3.90.70.10">
    <property type="entry name" value="Cysteine proteinases"/>
    <property type="match status" value="1"/>
</dbReference>
<dbReference type="GO" id="GO:0004843">
    <property type="term" value="F:cysteine-type deubiquitinase activity"/>
    <property type="evidence" value="ECO:0007669"/>
    <property type="project" value="UniProtKB-EC"/>
</dbReference>
<dbReference type="PROSITE" id="PS50235">
    <property type="entry name" value="USP_3"/>
    <property type="match status" value="1"/>
</dbReference>
<evidence type="ECO:0000256" key="10">
    <source>
        <dbReference type="ARBA" id="ARBA00022833"/>
    </source>
</evidence>
<name>A0A9Q0CUF1_9POAL</name>
<dbReference type="InterPro" id="IPR038765">
    <property type="entry name" value="Papain-like_cys_pep_sf"/>
</dbReference>
<dbReference type="GO" id="GO:0006508">
    <property type="term" value="P:proteolysis"/>
    <property type="evidence" value="ECO:0007669"/>
    <property type="project" value="UniProtKB-KW"/>
</dbReference>
<keyword evidence="8" id="KW-0378">Hydrolase</keyword>
<dbReference type="PROSITE" id="PS00972">
    <property type="entry name" value="USP_1"/>
    <property type="match status" value="1"/>
</dbReference>
<dbReference type="SUPFAM" id="SSF57850">
    <property type="entry name" value="RING/U-box"/>
    <property type="match status" value="1"/>
</dbReference>
<evidence type="ECO:0000256" key="16">
    <source>
        <dbReference type="SAM" id="MobiDB-lite"/>
    </source>
</evidence>
<evidence type="ECO:0000256" key="6">
    <source>
        <dbReference type="ARBA" id="ARBA00022771"/>
    </source>
</evidence>
<evidence type="ECO:0000313" key="19">
    <source>
        <dbReference type="EMBL" id="KAJ1700326.1"/>
    </source>
</evidence>
<dbReference type="InterPro" id="IPR013083">
    <property type="entry name" value="Znf_RING/FYVE/PHD"/>
</dbReference>
<evidence type="ECO:0000256" key="13">
    <source>
        <dbReference type="ARBA" id="ARBA00023242"/>
    </source>
</evidence>
<dbReference type="GO" id="GO:0008270">
    <property type="term" value="F:zinc ion binding"/>
    <property type="evidence" value="ECO:0007669"/>
    <property type="project" value="UniProtKB-KW"/>
</dbReference>
<evidence type="ECO:0000256" key="2">
    <source>
        <dbReference type="ARBA" id="ARBA00004123"/>
    </source>
</evidence>
<evidence type="ECO:0000256" key="3">
    <source>
        <dbReference type="ARBA" id="ARBA00012759"/>
    </source>
</evidence>
<keyword evidence="6 15" id="KW-0863">Zinc-finger</keyword>
<gene>
    <name evidence="19" type="ORF">LUZ63_000105</name>
</gene>
<evidence type="ECO:0000256" key="15">
    <source>
        <dbReference type="PROSITE-ProRule" id="PRU00502"/>
    </source>
</evidence>
<evidence type="ECO:0000256" key="7">
    <source>
        <dbReference type="ARBA" id="ARBA00022786"/>
    </source>
</evidence>
<organism evidence="19 20">
    <name type="scientific">Rhynchospora breviuscula</name>
    <dbReference type="NCBI Taxonomy" id="2022672"/>
    <lineage>
        <taxon>Eukaryota</taxon>
        <taxon>Viridiplantae</taxon>
        <taxon>Streptophyta</taxon>
        <taxon>Embryophyta</taxon>
        <taxon>Tracheophyta</taxon>
        <taxon>Spermatophyta</taxon>
        <taxon>Magnoliopsida</taxon>
        <taxon>Liliopsida</taxon>
        <taxon>Poales</taxon>
        <taxon>Cyperaceae</taxon>
        <taxon>Cyperoideae</taxon>
        <taxon>Rhynchosporeae</taxon>
        <taxon>Rhynchospora</taxon>
    </lineage>
</organism>
<evidence type="ECO:0000256" key="11">
    <source>
        <dbReference type="ARBA" id="ARBA00023015"/>
    </source>
</evidence>
<proteinExistence type="inferred from homology"/>
<dbReference type="InterPro" id="IPR028889">
    <property type="entry name" value="USP"/>
</dbReference>
<sequence length="586" mass="66174">MSSPPAPAGPAASFPSPCPHLASYRSSLSRPFRHLRRCLRARPLGLPSIRLDPLSHPHCPFCSSTCAAPRLLACLSCAQVFCPSHASSHPLASPGPAHHISVDLLRAELFCCSCHDQVYDRDFDSTVLRVFHDAFPITSSSSSPSSSSSSSSSTTRKRRRVDFHHWRPDPSQSHLIRTRSTPLHSFTNHPCGLRGLNNMGNTCFINSVLQALLHAPPLRNFFLSDRHNRFLCARRSRPRNNKTDNNTNNGDHLCLACDLDQIYSAVFSGDRTPFTPAKFLYSWWRISSDLASYEQQDAHEFFISVLDRIHDNLVEDQQNSNNNAQGDCCIAHRVFSGILRSDVTCTYCGFTSTTYDPCIDLSLDLDPTHITRHNARNGERETKQKHNKNLSAPTTLMRCLEKFTRPERLDNEHKFYCQKCKERRESLKQMSIRKLPLVLCFHVKRFEQSTMKKTLRKIDSCLQFPFSLDMAPYLSSSVLRSRYGNRLLTAILDNGGSEVGISSGASSEFEIFAVVTHSGRLDAGHYVTYLRINNSWYKCDDAWVVKVEESTVRESQAYMLFYVQKVLYYTAGDNNTGISTGIDEPT</sequence>
<keyword evidence="5" id="KW-0479">Metal-binding</keyword>
<feature type="compositionally biased region" description="Polar residues" evidence="16">
    <location>
        <begin position="170"/>
        <end position="179"/>
    </location>
</feature>
<feature type="region of interest" description="Disordered" evidence="16">
    <location>
        <begin position="138"/>
        <end position="179"/>
    </location>
</feature>
<keyword evidence="20" id="KW-1185">Reference proteome</keyword>
<dbReference type="Proteomes" id="UP001151287">
    <property type="component" value="Unassembled WGS sequence"/>
</dbReference>
<comment type="subcellular location">
    <subcellularLocation>
        <location evidence="2">Nucleus</location>
    </subcellularLocation>
</comment>
<dbReference type="InterPro" id="IPR001607">
    <property type="entry name" value="Znf_UBP"/>
</dbReference>
<dbReference type="GO" id="GO:0016579">
    <property type="term" value="P:protein deubiquitination"/>
    <property type="evidence" value="ECO:0007669"/>
    <property type="project" value="InterPro"/>
</dbReference>
<evidence type="ECO:0000256" key="14">
    <source>
        <dbReference type="ARBA" id="ARBA00038490"/>
    </source>
</evidence>
<dbReference type="InterPro" id="IPR018200">
    <property type="entry name" value="USP_CS"/>
</dbReference>
<evidence type="ECO:0000256" key="9">
    <source>
        <dbReference type="ARBA" id="ARBA00022807"/>
    </source>
</evidence>
<dbReference type="Pfam" id="PF00443">
    <property type="entry name" value="UCH"/>
    <property type="match status" value="1"/>
</dbReference>
<feature type="compositionally biased region" description="Low complexity" evidence="16">
    <location>
        <begin position="139"/>
        <end position="153"/>
    </location>
</feature>
<dbReference type="GO" id="GO:0070461">
    <property type="term" value="C:SAGA-type complex"/>
    <property type="evidence" value="ECO:0007669"/>
    <property type="project" value="UniProtKB-ARBA"/>
</dbReference>
<feature type="domain" description="USP" evidence="17">
    <location>
        <begin position="194"/>
        <end position="565"/>
    </location>
</feature>
<keyword evidence="10" id="KW-0862">Zinc</keyword>
<comment type="catalytic activity">
    <reaction evidence="1">
        <text>Thiol-dependent hydrolysis of ester, thioester, amide, peptide and isopeptide bonds formed by the C-terminal Gly of ubiquitin (a 76-residue protein attached to proteins as an intracellular targeting signal).</text>
        <dbReference type="EC" id="3.4.19.12"/>
    </reaction>
</comment>
<evidence type="ECO:0000313" key="20">
    <source>
        <dbReference type="Proteomes" id="UP001151287"/>
    </source>
</evidence>
<dbReference type="InterPro" id="IPR050185">
    <property type="entry name" value="Ub_carboxyl-term_hydrolase"/>
</dbReference>
<evidence type="ECO:0000256" key="5">
    <source>
        <dbReference type="ARBA" id="ARBA00022723"/>
    </source>
</evidence>
<keyword evidence="12" id="KW-0804">Transcription</keyword>
<protein>
    <recommendedName>
        <fullName evidence="3">ubiquitinyl hydrolase 1</fullName>
        <ecNumber evidence="3">3.4.19.12</ecNumber>
    </recommendedName>
</protein>
<dbReference type="PROSITE" id="PS50271">
    <property type="entry name" value="ZF_UBP"/>
    <property type="match status" value="1"/>
</dbReference>
<keyword evidence="13" id="KW-0539">Nucleus</keyword>
<dbReference type="InterPro" id="IPR001394">
    <property type="entry name" value="Peptidase_C19_UCH"/>
</dbReference>
<keyword evidence="9" id="KW-0788">Thiol protease</keyword>
<feature type="domain" description="UBP-type" evidence="18">
    <location>
        <begin position="30"/>
        <end position="137"/>
    </location>
</feature>
<dbReference type="FunFam" id="3.90.70.10:FF:000089">
    <property type="entry name" value="Ubiquitinyl hydrolase 1"/>
    <property type="match status" value="1"/>
</dbReference>
<dbReference type="Gene3D" id="3.30.40.10">
    <property type="entry name" value="Zinc/RING finger domain, C3HC4 (zinc finger)"/>
    <property type="match status" value="1"/>
</dbReference>
<evidence type="ECO:0000256" key="12">
    <source>
        <dbReference type="ARBA" id="ARBA00023163"/>
    </source>
</evidence>
<evidence type="ECO:0000256" key="8">
    <source>
        <dbReference type="ARBA" id="ARBA00022801"/>
    </source>
</evidence>
<dbReference type="Pfam" id="PF02148">
    <property type="entry name" value="zf-UBP"/>
    <property type="match status" value="1"/>
</dbReference>
<dbReference type="EC" id="3.4.19.12" evidence="3"/>
<comment type="similarity">
    <text evidence="14">Belongs to the peptidase C19 family. UBP8 subfamily.</text>
</comment>
<keyword evidence="7" id="KW-0833">Ubl conjugation pathway</keyword>
<evidence type="ECO:0000256" key="1">
    <source>
        <dbReference type="ARBA" id="ARBA00000707"/>
    </source>
</evidence>
<evidence type="ECO:0000256" key="4">
    <source>
        <dbReference type="ARBA" id="ARBA00022670"/>
    </source>
</evidence>
<dbReference type="GO" id="GO:0005634">
    <property type="term" value="C:nucleus"/>
    <property type="evidence" value="ECO:0007669"/>
    <property type="project" value="UniProtKB-SubCell"/>
</dbReference>
<accession>A0A9Q0CUF1</accession>
<dbReference type="PANTHER" id="PTHR21646:SF33">
    <property type="entry name" value="UBIQUITIN CARBOXYL-TERMINAL HYDROLASE 22"/>
    <property type="match status" value="1"/>
</dbReference>
<dbReference type="AlphaFoldDB" id="A0A9Q0CUF1"/>
<comment type="caution">
    <text evidence="19">The sequence shown here is derived from an EMBL/GenBank/DDBJ whole genome shotgun (WGS) entry which is preliminary data.</text>
</comment>
<keyword evidence="4" id="KW-0645">Protease</keyword>
<evidence type="ECO:0000259" key="18">
    <source>
        <dbReference type="PROSITE" id="PS50271"/>
    </source>
</evidence>
<dbReference type="SUPFAM" id="SSF54001">
    <property type="entry name" value="Cysteine proteinases"/>
    <property type="match status" value="1"/>
</dbReference>
<keyword evidence="11" id="KW-0805">Transcription regulation</keyword>
<dbReference type="EMBL" id="JAMQYH010000001">
    <property type="protein sequence ID" value="KAJ1700326.1"/>
    <property type="molecule type" value="Genomic_DNA"/>
</dbReference>
<dbReference type="OrthoDB" id="47475at2759"/>
<reference evidence="19" key="1">
    <citation type="journal article" date="2022" name="Cell">
        <title>Repeat-based holocentromeres influence genome architecture and karyotype evolution.</title>
        <authorList>
            <person name="Hofstatter P.G."/>
            <person name="Thangavel G."/>
            <person name="Lux T."/>
            <person name="Neumann P."/>
            <person name="Vondrak T."/>
            <person name="Novak P."/>
            <person name="Zhang M."/>
            <person name="Costa L."/>
            <person name="Castellani M."/>
            <person name="Scott A."/>
            <person name="Toegelov H."/>
            <person name="Fuchs J."/>
            <person name="Mata-Sucre Y."/>
            <person name="Dias Y."/>
            <person name="Vanzela A.L.L."/>
            <person name="Huettel B."/>
            <person name="Almeida C.C.S."/>
            <person name="Simkova H."/>
            <person name="Souza G."/>
            <person name="Pedrosa-Harand A."/>
            <person name="Macas J."/>
            <person name="Mayer K.F.X."/>
            <person name="Houben A."/>
            <person name="Marques A."/>
        </authorList>
    </citation>
    <scope>NUCLEOTIDE SEQUENCE</scope>
    <source>
        <strain evidence="19">RhyBre1mFocal</strain>
    </source>
</reference>
<evidence type="ECO:0000259" key="17">
    <source>
        <dbReference type="PROSITE" id="PS50235"/>
    </source>
</evidence>